<keyword evidence="3" id="KW-1185">Reference proteome</keyword>
<gene>
    <name evidence="2" type="ORF">PITC_008590</name>
</gene>
<sequence>MHSWRKQTHGNNHSPQHPVPFLRPTPSLTSSAQKPPSTPCTRHS</sequence>
<organism evidence="2 3">
    <name type="scientific">Penicillium italicum</name>
    <name type="common">Blue mold</name>
    <dbReference type="NCBI Taxonomy" id="40296"/>
    <lineage>
        <taxon>Eukaryota</taxon>
        <taxon>Fungi</taxon>
        <taxon>Dikarya</taxon>
        <taxon>Ascomycota</taxon>
        <taxon>Pezizomycotina</taxon>
        <taxon>Eurotiomycetes</taxon>
        <taxon>Eurotiomycetidae</taxon>
        <taxon>Eurotiales</taxon>
        <taxon>Aspergillaceae</taxon>
        <taxon>Penicillium</taxon>
    </lineage>
</organism>
<evidence type="ECO:0000313" key="3">
    <source>
        <dbReference type="Proteomes" id="UP000030104"/>
    </source>
</evidence>
<dbReference type="Proteomes" id="UP000030104">
    <property type="component" value="Unassembled WGS sequence"/>
</dbReference>
<protein>
    <submittedName>
        <fullName evidence="2">Uncharacterized protein</fullName>
    </submittedName>
</protein>
<dbReference type="AlphaFoldDB" id="A0A0A2LCK2"/>
<feature type="region of interest" description="Disordered" evidence="1">
    <location>
        <begin position="1"/>
        <end position="44"/>
    </location>
</feature>
<proteinExistence type="predicted"/>
<feature type="compositionally biased region" description="Polar residues" evidence="1">
    <location>
        <begin position="26"/>
        <end position="44"/>
    </location>
</feature>
<evidence type="ECO:0000256" key="1">
    <source>
        <dbReference type="SAM" id="MobiDB-lite"/>
    </source>
</evidence>
<comment type="caution">
    <text evidence="2">The sequence shown here is derived from an EMBL/GenBank/DDBJ whole genome shotgun (WGS) entry which is preliminary data.</text>
</comment>
<evidence type="ECO:0000313" key="2">
    <source>
        <dbReference type="EMBL" id="KGO74335.1"/>
    </source>
</evidence>
<name>A0A0A2LCK2_PENIT</name>
<dbReference type="EMBL" id="JQGA01000629">
    <property type="protein sequence ID" value="KGO74335.1"/>
    <property type="molecule type" value="Genomic_DNA"/>
</dbReference>
<dbReference type="HOGENOM" id="CLU_3224774_0_0_1"/>
<accession>A0A0A2LCK2</accession>
<reference evidence="2 3" key="1">
    <citation type="journal article" date="2015" name="Mol. Plant Microbe Interact.">
        <title>Genome, transcriptome, and functional analyses of Penicillium expansum provide new insights into secondary metabolism and pathogenicity.</title>
        <authorList>
            <person name="Ballester A.R."/>
            <person name="Marcet-Houben M."/>
            <person name="Levin E."/>
            <person name="Sela N."/>
            <person name="Selma-Lazaro C."/>
            <person name="Carmona L."/>
            <person name="Wisniewski M."/>
            <person name="Droby S."/>
            <person name="Gonzalez-Candelas L."/>
            <person name="Gabaldon T."/>
        </authorList>
    </citation>
    <scope>NUCLEOTIDE SEQUENCE [LARGE SCALE GENOMIC DNA]</scope>
    <source>
        <strain evidence="2 3">PHI-1</strain>
    </source>
</reference>